<keyword evidence="1" id="KW-0540">Nuclease</keyword>
<dbReference type="eggNOG" id="COG3183">
    <property type="taxonomic scope" value="Bacteria"/>
</dbReference>
<dbReference type="CDD" id="cd00085">
    <property type="entry name" value="HNHc"/>
    <property type="match status" value="1"/>
</dbReference>
<keyword evidence="1" id="KW-0255">Endonuclease</keyword>
<reference evidence="1 2" key="1">
    <citation type="submission" date="2014-02" db="EMBL/GenBank/DDBJ databases">
        <title>Whole genome sequence of Sphingobium chlorophenolicum NBRC 16172.</title>
        <authorList>
            <person name="Gan H.M."/>
            <person name="Gan H.Y."/>
            <person name="Chew T.H."/>
            <person name="Savka M.A."/>
        </authorList>
    </citation>
    <scope>NUCLEOTIDE SEQUENCE [LARGE SCALE GENOMIC DNA]</scope>
    <source>
        <strain evidence="1 2">NBRC 16172</strain>
    </source>
</reference>
<dbReference type="AlphaFoldDB" id="A0A081RIE3"/>
<evidence type="ECO:0000313" key="2">
    <source>
        <dbReference type="Proteomes" id="UP000028411"/>
    </source>
</evidence>
<evidence type="ECO:0000313" key="1">
    <source>
        <dbReference type="EMBL" id="KEQ54966.1"/>
    </source>
</evidence>
<dbReference type="Gene3D" id="1.10.30.50">
    <property type="match status" value="1"/>
</dbReference>
<comment type="caution">
    <text evidence="1">The sequence shown here is derived from an EMBL/GenBank/DDBJ whole genome shotgun (WGS) entry which is preliminary data.</text>
</comment>
<dbReference type="EMBL" id="JFHR01000006">
    <property type="protein sequence ID" value="KEQ54966.1"/>
    <property type="molecule type" value="Genomic_DNA"/>
</dbReference>
<sequence>MRIVTQPGGRNTPAVPTTVAHLLAQDGQVTSDDFFHFWAQSFTDPDPAFSQEWEPTTDPKFPLVFALKFLLIRANSGIDTSSYEEIIAAYSQTGFNGDEDVSAFFKIASKAWTLPGNLTNAERDLVRQARESILVLSPLSYLNFNSKDVTVSLNVDFSSIFGSLNGIRDIGADDRESELVGLADLFASSIADLDLEQSSSLFDETVEAGFTEGTRVEKTHIVLERNSAIRKAFFDRNPTTTCDFCDRDTNNEFPWSDRVLDIHHVLPLCSGTRSDKDGTVLGDLVAVCPTCHRAVHRFYTQWLKAKGKKDFADAEEARAVYDEARNLRNDT</sequence>
<keyword evidence="1" id="KW-0378">Hydrolase</keyword>
<accession>A0A081RIE3</accession>
<organism evidence="1 2">
    <name type="scientific">Sphingobium chlorophenolicum</name>
    <dbReference type="NCBI Taxonomy" id="46429"/>
    <lineage>
        <taxon>Bacteria</taxon>
        <taxon>Pseudomonadati</taxon>
        <taxon>Pseudomonadota</taxon>
        <taxon>Alphaproteobacteria</taxon>
        <taxon>Sphingomonadales</taxon>
        <taxon>Sphingomonadaceae</taxon>
        <taxon>Sphingobium</taxon>
    </lineage>
</organism>
<gene>
    <name evidence="1" type="ORF">BV95_00883</name>
</gene>
<dbReference type="GO" id="GO:0004519">
    <property type="term" value="F:endonuclease activity"/>
    <property type="evidence" value="ECO:0007669"/>
    <property type="project" value="UniProtKB-KW"/>
</dbReference>
<protein>
    <submittedName>
        <fullName evidence="1">HNH endonuclease</fullName>
    </submittedName>
</protein>
<proteinExistence type="predicted"/>
<name>A0A081RIE3_SPHCR</name>
<dbReference type="Proteomes" id="UP000028411">
    <property type="component" value="Unassembled WGS sequence"/>
</dbReference>
<dbReference type="InterPro" id="IPR003615">
    <property type="entry name" value="HNH_nuc"/>
</dbReference>
<dbReference type="PATRIC" id="fig|46429.4.peg.850"/>